<organism evidence="10 11">
    <name type="scientific">Thomasclavelia spiroformis</name>
    <dbReference type="NCBI Taxonomy" id="29348"/>
    <lineage>
        <taxon>Bacteria</taxon>
        <taxon>Bacillati</taxon>
        <taxon>Bacillota</taxon>
        <taxon>Erysipelotrichia</taxon>
        <taxon>Erysipelotrichales</taxon>
        <taxon>Coprobacillaceae</taxon>
        <taxon>Thomasclavelia</taxon>
    </lineage>
</organism>
<dbReference type="GO" id="GO:0043571">
    <property type="term" value="P:maintenance of CRISPR repeat elements"/>
    <property type="evidence" value="ECO:0007669"/>
    <property type="project" value="UniProtKB-UniRule"/>
</dbReference>
<dbReference type="HAMAP" id="MF_01470">
    <property type="entry name" value="Cas1"/>
    <property type="match status" value="1"/>
</dbReference>
<comment type="caution">
    <text evidence="10">The sequence shown here is derived from an EMBL/GenBank/DDBJ whole genome shotgun (WGS) entry which is preliminary data.</text>
</comment>
<dbReference type="GO" id="GO:0051607">
    <property type="term" value="P:defense response to virus"/>
    <property type="evidence" value="ECO:0007669"/>
    <property type="project" value="UniProtKB-UniRule"/>
</dbReference>
<dbReference type="Proteomes" id="UP000196258">
    <property type="component" value="Unassembled WGS sequence"/>
</dbReference>
<protein>
    <recommendedName>
        <fullName evidence="9">CRISPR-associated endonuclease Cas1</fullName>
        <ecNumber evidence="9">3.1.-.-</ecNumber>
    </recommendedName>
</protein>
<keyword evidence="7 9" id="KW-0238">DNA-binding</keyword>
<dbReference type="EC" id="3.1.-.-" evidence="9"/>
<evidence type="ECO:0000256" key="3">
    <source>
        <dbReference type="ARBA" id="ARBA00022759"/>
    </source>
</evidence>
<evidence type="ECO:0000256" key="6">
    <source>
        <dbReference type="ARBA" id="ARBA00023118"/>
    </source>
</evidence>
<comment type="similarity">
    <text evidence="9">Belongs to the CRISPR-associated endonuclease Cas1 family.</text>
</comment>
<sequence>MKKVFYLYKSGELQRKDFSLLLQEKNGNVVYIPVEQINLIVCFGDVNLNKRVLGLLNSYSVSILFFNYYGDYIGRFTPKKYSDGKIIINQVNSYHNHKRLYIAKKMIFTEVKNILSLLKYYNKKYHLLEQMIINVDNELNKLDTIESIEELLLLEAIIKKQYYSSFDYIIKNPNFIFKNRSFYPPLNEVNALLSYGYAILYANVLSDIDKSPLLPQISYIHSLSKQSDSLQFDIADMLKPIFIDRLILRMINKNQIKTNYFEYKENGACYLNKEGIKVFLYEYEKLMQKSIKIGGKYYSYRNIITREVYKLSNYIEGKTDEYKPYIMEW</sequence>
<dbReference type="EMBL" id="NFLB01000005">
    <property type="protein sequence ID" value="OUQ05534.1"/>
    <property type="molecule type" value="Genomic_DNA"/>
</dbReference>
<keyword evidence="2 9" id="KW-0479">Metal-binding</keyword>
<dbReference type="GO" id="GO:0004520">
    <property type="term" value="F:DNA endonuclease activity"/>
    <property type="evidence" value="ECO:0007669"/>
    <property type="project" value="InterPro"/>
</dbReference>
<dbReference type="InterPro" id="IPR019858">
    <property type="entry name" value="CRISPR-assoc_Cas1_HMARI/TNEAP"/>
</dbReference>
<keyword evidence="8 9" id="KW-0464">Manganese</keyword>
<evidence type="ECO:0000256" key="2">
    <source>
        <dbReference type="ARBA" id="ARBA00022723"/>
    </source>
</evidence>
<evidence type="ECO:0000256" key="5">
    <source>
        <dbReference type="ARBA" id="ARBA00022842"/>
    </source>
</evidence>
<dbReference type="RefSeq" id="WP_087255984.1">
    <property type="nucleotide sequence ID" value="NZ_CAJKXS010000139.1"/>
</dbReference>
<comment type="cofactor">
    <cofactor evidence="9">
        <name>Mg(2+)</name>
        <dbReference type="ChEBI" id="CHEBI:18420"/>
    </cofactor>
    <cofactor evidence="9">
        <name>Mn(2+)</name>
        <dbReference type="ChEBI" id="CHEBI:29035"/>
    </cofactor>
</comment>
<comment type="function">
    <text evidence="9">CRISPR (clustered regularly interspaced short palindromic repeat), is an adaptive immune system that provides protection against mobile genetic elements (viruses, transposable elements and conjugative plasmids). CRISPR clusters contain spacers, sequences complementary to antecedent mobile elements, and target invading nucleic acids. CRISPR clusters are transcribed and processed into CRISPR RNA (crRNA). Acts as a dsDNA endonuclease. Involved in the integration of spacer DNA into the CRISPR cassette.</text>
</comment>
<keyword evidence="1 9" id="KW-0540">Nuclease</keyword>
<dbReference type="GO" id="GO:0016787">
    <property type="term" value="F:hydrolase activity"/>
    <property type="evidence" value="ECO:0007669"/>
    <property type="project" value="UniProtKB-KW"/>
</dbReference>
<name>A0A1Y4EGU5_9FIRM</name>
<evidence type="ECO:0000313" key="10">
    <source>
        <dbReference type="EMBL" id="OUQ05534.1"/>
    </source>
</evidence>
<evidence type="ECO:0000256" key="1">
    <source>
        <dbReference type="ARBA" id="ARBA00022722"/>
    </source>
</evidence>
<keyword evidence="6 9" id="KW-0051">Antiviral defense</keyword>
<dbReference type="PANTHER" id="PTHR43219">
    <property type="entry name" value="CRISPR-ASSOCIATED ENDONUCLEASE CAS1"/>
    <property type="match status" value="1"/>
</dbReference>
<accession>A0A1Y4EGU5</accession>
<dbReference type="Pfam" id="PF01867">
    <property type="entry name" value="Cas_Cas1"/>
    <property type="match status" value="1"/>
</dbReference>
<reference evidence="11" key="1">
    <citation type="submission" date="2017-04" db="EMBL/GenBank/DDBJ databases">
        <title>Function of individual gut microbiota members based on whole genome sequencing of pure cultures obtained from chicken caecum.</title>
        <authorList>
            <person name="Medvecky M."/>
            <person name="Cejkova D."/>
            <person name="Polansky O."/>
            <person name="Karasova D."/>
            <person name="Kubasova T."/>
            <person name="Cizek A."/>
            <person name="Rychlik I."/>
        </authorList>
    </citation>
    <scope>NUCLEOTIDE SEQUENCE [LARGE SCALE GENOMIC DNA]</scope>
    <source>
        <strain evidence="11">An149</strain>
    </source>
</reference>
<dbReference type="InterPro" id="IPR002729">
    <property type="entry name" value="CRISPR-assoc_Cas1"/>
</dbReference>
<keyword evidence="3 9" id="KW-0255">Endonuclease</keyword>
<keyword evidence="4 9" id="KW-0378">Hydrolase</keyword>
<dbReference type="Gene3D" id="1.20.120.920">
    <property type="entry name" value="CRISPR-associated endonuclease Cas1, C-terminal domain"/>
    <property type="match status" value="1"/>
</dbReference>
<comment type="subunit">
    <text evidence="9">Homodimer, forms a heterotetramer with a Cas2 homodimer.</text>
</comment>
<keyword evidence="5 9" id="KW-0460">Magnesium</keyword>
<dbReference type="Gene3D" id="3.100.10.20">
    <property type="entry name" value="CRISPR-associated endonuclease Cas1, N-terminal domain"/>
    <property type="match status" value="1"/>
</dbReference>
<dbReference type="InterPro" id="IPR042206">
    <property type="entry name" value="CRISPR-assoc_Cas1_C"/>
</dbReference>
<dbReference type="InterPro" id="IPR042211">
    <property type="entry name" value="CRISPR-assoc_Cas1_N"/>
</dbReference>
<feature type="binding site" evidence="9">
    <location>
        <position position="236"/>
    </location>
    <ligand>
        <name>Mn(2+)</name>
        <dbReference type="ChEBI" id="CHEBI:29035"/>
    </ligand>
</feature>
<dbReference type="AlphaFoldDB" id="A0A1Y4EGU5"/>
<feature type="binding site" evidence="9">
    <location>
        <position position="221"/>
    </location>
    <ligand>
        <name>Mn(2+)</name>
        <dbReference type="ChEBI" id="CHEBI:29035"/>
    </ligand>
</feature>
<proteinExistence type="inferred from homology"/>
<dbReference type="GO" id="GO:0003677">
    <property type="term" value="F:DNA binding"/>
    <property type="evidence" value="ECO:0007669"/>
    <property type="project" value="UniProtKB-KW"/>
</dbReference>
<evidence type="ECO:0000256" key="8">
    <source>
        <dbReference type="ARBA" id="ARBA00023211"/>
    </source>
</evidence>
<evidence type="ECO:0000313" key="11">
    <source>
        <dbReference type="Proteomes" id="UP000196258"/>
    </source>
</evidence>
<dbReference type="PANTHER" id="PTHR43219:SF1">
    <property type="entry name" value="CRISPR-ASSOCIATED ENDONUCLEASE CAS1"/>
    <property type="match status" value="1"/>
</dbReference>
<evidence type="ECO:0000256" key="4">
    <source>
        <dbReference type="ARBA" id="ARBA00022801"/>
    </source>
</evidence>
<dbReference type="GO" id="GO:0046872">
    <property type="term" value="F:metal ion binding"/>
    <property type="evidence" value="ECO:0007669"/>
    <property type="project" value="UniProtKB-UniRule"/>
</dbReference>
<feature type="binding site" evidence="9">
    <location>
        <position position="155"/>
    </location>
    <ligand>
        <name>Mn(2+)</name>
        <dbReference type="ChEBI" id="CHEBI:29035"/>
    </ligand>
</feature>
<dbReference type="NCBIfam" id="TIGR00287">
    <property type="entry name" value="cas1"/>
    <property type="match status" value="1"/>
</dbReference>
<gene>
    <name evidence="9" type="primary">cas1</name>
    <name evidence="10" type="ORF">B5E91_05825</name>
</gene>
<evidence type="ECO:0000256" key="9">
    <source>
        <dbReference type="HAMAP-Rule" id="MF_01470"/>
    </source>
</evidence>
<evidence type="ECO:0000256" key="7">
    <source>
        <dbReference type="ARBA" id="ARBA00023125"/>
    </source>
</evidence>